<dbReference type="SMR" id="A0A8T3BUB8"/>
<sequence length="91" mass="10279">MRQSPSSPRKLSPLELSMLSNTSTGKFLSNHSFIHSLAQNKGNEAINSRVQRLKKIKGQLALWHATTPMKGVQREIITTPKQIRKCINKIK</sequence>
<comment type="caution">
    <text evidence="1">The sequence shown here is derived from an EMBL/GenBank/DDBJ whole genome shotgun (WGS) entry which is preliminary data.</text>
</comment>
<dbReference type="EMBL" id="JAGYWB010000006">
    <property type="protein sequence ID" value="KAI0520050.1"/>
    <property type="molecule type" value="Genomic_DNA"/>
</dbReference>
<protein>
    <submittedName>
        <fullName evidence="1">Uncharacterized protein</fullName>
    </submittedName>
</protein>
<keyword evidence="2" id="KW-1185">Reference proteome</keyword>
<proteinExistence type="predicted"/>
<evidence type="ECO:0000313" key="1">
    <source>
        <dbReference type="EMBL" id="KAI0520050.1"/>
    </source>
</evidence>
<gene>
    <name evidence="1" type="ORF">KFK09_007515</name>
</gene>
<organism evidence="1 2">
    <name type="scientific">Dendrobium nobile</name>
    <name type="common">Orchid</name>
    <dbReference type="NCBI Taxonomy" id="94219"/>
    <lineage>
        <taxon>Eukaryota</taxon>
        <taxon>Viridiplantae</taxon>
        <taxon>Streptophyta</taxon>
        <taxon>Embryophyta</taxon>
        <taxon>Tracheophyta</taxon>
        <taxon>Spermatophyta</taxon>
        <taxon>Magnoliopsida</taxon>
        <taxon>Liliopsida</taxon>
        <taxon>Asparagales</taxon>
        <taxon>Orchidaceae</taxon>
        <taxon>Epidendroideae</taxon>
        <taxon>Malaxideae</taxon>
        <taxon>Dendrobiinae</taxon>
        <taxon>Dendrobium</taxon>
    </lineage>
</organism>
<reference evidence="1" key="1">
    <citation type="journal article" date="2022" name="Front. Genet.">
        <title>Chromosome-Scale Assembly of the Dendrobium nobile Genome Provides Insights Into the Molecular Mechanism of the Biosynthesis of the Medicinal Active Ingredient of Dendrobium.</title>
        <authorList>
            <person name="Xu Q."/>
            <person name="Niu S.-C."/>
            <person name="Li K.-L."/>
            <person name="Zheng P.-J."/>
            <person name="Zhang X.-J."/>
            <person name="Jia Y."/>
            <person name="Liu Y."/>
            <person name="Niu Y.-X."/>
            <person name="Yu L.-H."/>
            <person name="Chen D.-F."/>
            <person name="Zhang G.-Q."/>
        </authorList>
    </citation>
    <scope>NUCLEOTIDE SEQUENCE</scope>
    <source>
        <tissue evidence="1">Leaf</tissue>
    </source>
</reference>
<name>A0A8T3BUB8_DENNO</name>
<evidence type="ECO:0000313" key="2">
    <source>
        <dbReference type="Proteomes" id="UP000829196"/>
    </source>
</evidence>
<dbReference type="AlphaFoldDB" id="A0A8T3BUB8"/>
<dbReference type="Proteomes" id="UP000829196">
    <property type="component" value="Unassembled WGS sequence"/>
</dbReference>
<accession>A0A8T3BUB8</accession>